<comment type="caution">
    <text evidence="1">The sequence shown here is derived from an EMBL/GenBank/DDBJ whole genome shotgun (WGS) entry which is preliminary data.</text>
</comment>
<organism evidence="1 2">
    <name type="scientific">Rhizophagus irregularis</name>
    <dbReference type="NCBI Taxonomy" id="588596"/>
    <lineage>
        <taxon>Eukaryota</taxon>
        <taxon>Fungi</taxon>
        <taxon>Fungi incertae sedis</taxon>
        <taxon>Mucoromycota</taxon>
        <taxon>Glomeromycotina</taxon>
        <taxon>Glomeromycetes</taxon>
        <taxon>Glomerales</taxon>
        <taxon>Glomeraceae</taxon>
        <taxon>Rhizophagus</taxon>
    </lineage>
</organism>
<name>A0A2I1H6K3_9GLOM</name>
<keyword evidence="2" id="KW-1185">Reference proteome</keyword>
<proteinExistence type="predicted"/>
<evidence type="ECO:0008006" key="3">
    <source>
        <dbReference type="Google" id="ProtNLM"/>
    </source>
</evidence>
<accession>A0A2I1H6K3</accession>
<sequence>MADFVNSDALYEMAKICKSLNIIIICEYSKKNYGLISLVNAQRNLKEVLICNNRKVDCKELTKALEKNGVTITKLLLKFPDLQILDLKEISCFKELAMLIRKTKGNIIKISINLSIKKANNTGVLIEAIAKHCPNIEELSTYLEPKDFIHVKSLLLNCRNLSSIMLNSLDSSLNMNG</sequence>
<reference evidence="1 2" key="1">
    <citation type="submission" date="2015-10" db="EMBL/GenBank/DDBJ databases">
        <title>Genome analyses suggest a sexual origin of heterokaryosis in a supposedly ancient asexual fungus.</title>
        <authorList>
            <person name="Ropars J."/>
            <person name="Sedzielewska K."/>
            <person name="Noel J."/>
            <person name="Charron P."/>
            <person name="Farinelli L."/>
            <person name="Marton T."/>
            <person name="Kruger M."/>
            <person name="Pelin A."/>
            <person name="Brachmann A."/>
            <person name="Corradi N."/>
        </authorList>
    </citation>
    <scope>NUCLEOTIDE SEQUENCE [LARGE SCALE GENOMIC DNA]</scope>
    <source>
        <strain evidence="1 2">A4</strain>
    </source>
</reference>
<dbReference type="VEuPathDB" id="FungiDB:RhiirA1_464674"/>
<gene>
    <name evidence="1" type="ORF">RhiirA4_473357</name>
</gene>
<protein>
    <recommendedName>
        <fullName evidence="3">RNI-like protein</fullName>
    </recommendedName>
</protein>
<dbReference type="AlphaFoldDB" id="A0A2I1H6K3"/>
<evidence type="ECO:0000313" key="2">
    <source>
        <dbReference type="Proteomes" id="UP000234323"/>
    </source>
</evidence>
<evidence type="ECO:0000313" key="1">
    <source>
        <dbReference type="EMBL" id="PKY54506.1"/>
    </source>
</evidence>
<dbReference type="Proteomes" id="UP000234323">
    <property type="component" value="Unassembled WGS sequence"/>
</dbReference>
<dbReference type="EMBL" id="LLXI01001622">
    <property type="protein sequence ID" value="PKY54506.1"/>
    <property type="molecule type" value="Genomic_DNA"/>
</dbReference>